<dbReference type="PANTHER" id="PTHR14689:SF0">
    <property type="entry name" value="COILED-COIL DOMAIN-CONTAINING PROTEIN 82"/>
    <property type="match status" value="1"/>
</dbReference>
<feature type="domain" description="DUF4211" evidence="2">
    <location>
        <begin position="683"/>
        <end position="814"/>
    </location>
</feature>
<organism evidence="3 4">
    <name type="scientific">Smittium megazygosporum</name>
    <dbReference type="NCBI Taxonomy" id="133381"/>
    <lineage>
        <taxon>Eukaryota</taxon>
        <taxon>Fungi</taxon>
        <taxon>Fungi incertae sedis</taxon>
        <taxon>Zoopagomycota</taxon>
        <taxon>Kickxellomycotina</taxon>
        <taxon>Harpellomycetes</taxon>
        <taxon>Harpellales</taxon>
        <taxon>Legeriomycetaceae</taxon>
        <taxon>Smittium</taxon>
    </lineage>
</organism>
<feature type="compositionally biased region" description="Basic residues" evidence="1">
    <location>
        <begin position="193"/>
        <end position="206"/>
    </location>
</feature>
<accession>A0A2T9ZHT4</accession>
<evidence type="ECO:0000256" key="1">
    <source>
        <dbReference type="SAM" id="MobiDB-lite"/>
    </source>
</evidence>
<feature type="region of interest" description="Disordered" evidence="1">
    <location>
        <begin position="1"/>
        <end position="29"/>
    </location>
</feature>
<feature type="compositionally biased region" description="Polar residues" evidence="1">
    <location>
        <begin position="317"/>
        <end position="357"/>
    </location>
</feature>
<evidence type="ECO:0000313" key="3">
    <source>
        <dbReference type="EMBL" id="PVV04152.1"/>
    </source>
</evidence>
<sequence length="971" mass="110011">MEFDEAQIETPENKKDSLATETLPEDPIPSIIEADSEKNIFGPLIKVSLSPSSSKSLPKNYKEFTANDSLTLQKNLKNEIIPVSLNLGSESSESTEIKNINDSDTKTEIPVAPIRISMYDSSNKMIKTTGEPLFKDPFIELPKSSLKPTQEELSELYKAYSDFKKGSIHQDISSVVNSGKKSIRFKGSAVSKKQNKAKTYARRKPKSEKVYQPALSSDSDSISEEETASESDTMTKFWFYKVQPKKDVSIIVTKNEQEATVFKKVREAIQNKLENLKLTTQLSRPESNSLQYSSQRRATKLAVLSDDDEEEEGESSTNKTTTLDQKTIDQNFFQNKYNNPSQKFTKSQSKLIAQSDSEMSSDDFLSLKNQQTPADSHDPLKTTLQDLKPLSDLDSISANLSKENISSSNDDPFLSIKPDSEAVSPNGNQNLDRPVKKTNDVMPQLNLLSKTDFGKDSADSITDTLITQFENSGFEIRGLSSKKRDLRIRDFNDQEESSSEELSSPPNITKKSLRSIKKSKKRPGFRELIRRRIGKSKSFFFLKKKKSQKTGGLGTYSSDSSFPGESDSSNISDSSEVLDFSDTESHFKSRHPKSQGSHKRRSKLPKYKSGRSARANSQKSYMDFFPQERDENMYISEDRNSQNSNNLSDFIVSDDDVIETSEVGYYNNKRFTHIPTVITQSPHSHKDGSSRKGNYCPSILENFGMNLTKDFRSQFNGYIQFLVHRILNTDILSSYDSETVEYFRRSEDGIEGKISSIKNSLVGSSAWNPQFFKDIQDFPVYYDLPTAPEPGCEACSFKKSRTSRFNVYLIGSSYIFSLYKEVKDFRVPKFNSSRDDLPYFRFMQGKLSPSILANFNVIPYDVKMGIDNGDIRYSTPDDVMRLDIYGACYKMGQTCHKRSKLYHYLHHYGYYLAMRLTEEVENLHGNVQMTDLGVVERINIAEDIVKSLDSSNVMRNLFNELTGSLDGAIEL</sequence>
<dbReference type="InterPro" id="IPR025451">
    <property type="entry name" value="DUF4211"/>
</dbReference>
<dbReference type="AlphaFoldDB" id="A0A2T9ZHT4"/>
<dbReference type="EMBL" id="MBFS01000155">
    <property type="protein sequence ID" value="PVV04152.1"/>
    <property type="molecule type" value="Genomic_DNA"/>
</dbReference>
<feature type="region of interest" description="Disordered" evidence="1">
    <location>
        <begin position="186"/>
        <end position="231"/>
    </location>
</feature>
<evidence type="ECO:0000313" key="4">
    <source>
        <dbReference type="Proteomes" id="UP000245609"/>
    </source>
</evidence>
<feature type="compositionally biased region" description="Basic residues" evidence="1">
    <location>
        <begin position="588"/>
        <end position="611"/>
    </location>
</feature>
<proteinExistence type="predicted"/>
<protein>
    <recommendedName>
        <fullName evidence="2">DUF4211 domain-containing protein</fullName>
    </recommendedName>
</protein>
<comment type="caution">
    <text evidence="3">The sequence shown here is derived from an EMBL/GenBank/DDBJ whole genome shotgun (WGS) entry which is preliminary data.</text>
</comment>
<feature type="region of interest" description="Disordered" evidence="1">
    <location>
        <begin position="549"/>
        <end position="623"/>
    </location>
</feature>
<feature type="region of interest" description="Disordered" evidence="1">
    <location>
        <begin position="490"/>
        <end position="526"/>
    </location>
</feature>
<feature type="compositionally biased region" description="Polar residues" evidence="1">
    <location>
        <begin position="280"/>
        <end position="296"/>
    </location>
</feature>
<dbReference type="Proteomes" id="UP000245609">
    <property type="component" value="Unassembled WGS sequence"/>
</dbReference>
<feature type="compositionally biased region" description="Acidic residues" evidence="1">
    <location>
        <begin position="305"/>
        <end position="314"/>
    </location>
</feature>
<name>A0A2T9ZHT4_9FUNG</name>
<dbReference type="PANTHER" id="PTHR14689">
    <property type="entry name" value="PHORBOL-ESTER_DAG-TYPE DOMAIN-CONTAINING PROTEIN"/>
    <property type="match status" value="1"/>
</dbReference>
<reference evidence="3 4" key="1">
    <citation type="journal article" date="2018" name="MBio">
        <title>Comparative Genomics Reveals the Core Gene Toolbox for the Fungus-Insect Symbiosis.</title>
        <authorList>
            <person name="Wang Y."/>
            <person name="Stata M."/>
            <person name="Wang W."/>
            <person name="Stajich J.E."/>
            <person name="White M.M."/>
            <person name="Moncalvo J.M."/>
        </authorList>
    </citation>
    <scope>NUCLEOTIDE SEQUENCE [LARGE SCALE GENOMIC DNA]</scope>
    <source>
        <strain evidence="3 4">SC-DP-2</strain>
    </source>
</reference>
<keyword evidence="4" id="KW-1185">Reference proteome</keyword>
<dbReference type="STRING" id="133381.A0A2T9ZHT4"/>
<feature type="compositionally biased region" description="Basic residues" evidence="1">
    <location>
        <begin position="511"/>
        <end position="523"/>
    </location>
</feature>
<evidence type="ECO:0000259" key="2">
    <source>
        <dbReference type="Pfam" id="PF13926"/>
    </source>
</evidence>
<dbReference type="GO" id="GO:0005634">
    <property type="term" value="C:nucleus"/>
    <property type="evidence" value="ECO:0007669"/>
    <property type="project" value="TreeGrafter"/>
</dbReference>
<feature type="region of interest" description="Disordered" evidence="1">
    <location>
        <begin position="402"/>
        <end position="440"/>
    </location>
</feature>
<dbReference type="Pfam" id="PF13926">
    <property type="entry name" value="DUF4211"/>
    <property type="match status" value="1"/>
</dbReference>
<feature type="compositionally biased region" description="Low complexity" evidence="1">
    <location>
        <begin position="557"/>
        <end position="575"/>
    </location>
</feature>
<gene>
    <name evidence="3" type="ORF">BB560_001353</name>
</gene>
<dbReference type="OrthoDB" id="21499at2759"/>
<feature type="region of interest" description="Disordered" evidence="1">
    <location>
        <begin position="280"/>
        <end position="357"/>
    </location>
</feature>